<organism evidence="2 3">
    <name type="scientific">Prorocentrum cordatum</name>
    <dbReference type="NCBI Taxonomy" id="2364126"/>
    <lineage>
        <taxon>Eukaryota</taxon>
        <taxon>Sar</taxon>
        <taxon>Alveolata</taxon>
        <taxon>Dinophyceae</taxon>
        <taxon>Prorocentrales</taxon>
        <taxon>Prorocentraceae</taxon>
        <taxon>Prorocentrum</taxon>
    </lineage>
</organism>
<feature type="non-terminal residue" evidence="2">
    <location>
        <position position="128"/>
    </location>
</feature>
<sequence>QVVPPRGQQRPRHSRPRRPGSPPVAPGVAAGRRGAACRARPGARHPAARRGARRRARRWARPDDGRAAEGEAREGRPARLWHEEGAHQAARGPRSRARGCHPSASQASACPSGHRQREWRRPRGRPRK</sequence>
<feature type="region of interest" description="Disordered" evidence="1">
    <location>
        <begin position="1"/>
        <end position="128"/>
    </location>
</feature>
<feature type="non-terminal residue" evidence="2">
    <location>
        <position position="1"/>
    </location>
</feature>
<gene>
    <name evidence="2" type="ORF">PCOR1329_LOCUS26873</name>
</gene>
<accession>A0ABN9S630</accession>
<feature type="compositionally biased region" description="Basic residues" evidence="1">
    <location>
        <begin position="41"/>
        <end position="59"/>
    </location>
</feature>
<comment type="caution">
    <text evidence="2">The sequence shown here is derived from an EMBL/GenBank/DDBJ whole genome shotgun (WGS) entry which is preliminary data.</text>
</comment>
<protein>
    <submittedName>
        <fullName evidence="2">Uncharacterized protein</fullName>
    </submittedName>
</protein>
<reference evidence="2" key="1">
    <citation type="submission" date="2023-10" db="EMBL/GenBank/DDBJ databases">
        <authorList>
            <person name="Chen Y."/>
            <person name="Shah S."/>
            <person name="Dougan E. K."/>
            <person name="Thang M."/>
            <person name="Chan C."/>
        </authorList>
    </citation>
    <scope>NUCLEOTIDE SEQUENCE [LARGE SCALE GENOMIC DNA]</scope>
</reference>
<keyword evidence="3" id="KW-1185">Reference proteome</keyword>
<feature type="compositionally biased region" description="Low complexity" evidence="1">
    <location>
        <begin position="26"/>
        <end position="40"/>
    </location>
</feature>
<dbReference type="Proteomes" id="UP001189429">
    <property type="component" value="Unassembled WGS sequence"/>
</dbReference>
<dbReference type="EMBL" id="CAUYUJ010009628">
    <property type="protein sequence ID" value="CAK0827295.1"/>
    <property type="molecule type" value="Genomic_DNA"/>
</dbReference>
<feature type="compositionally biased region" description="Basic residues" evidence="1">
    <location>
        <begin position="9"/>
        <end position="18"/>
    </location>
</feature>
<name>A0ABN9S630_9DINO</name>
<evidence type="ECO:0000256" key="1">
    <source>
        <dbReference type="SAM" id="MobiDB-lite"/>
    </source>
</evidence>
<feature type="compositionally biased region" description="Basic and acidic residues" evidence="1">
    <location>
        <begin position="60"/>
        <end position="86"/>
    </location>
</feature>
<evidence type="ECO:0000313" key="2">
    <source>
        <dbReference type="EMBL" id="CAK0827295.1"/>
    </source>
</evidence>
<proteinExistence type="predicted"/>
<evidence type="ECO:0000313" key="3">
    <source>
        <dbReference type="Proteomes" id="UP001189429"/>
    </source>
</evidence>